<reference evidence="6" key="1">
    <citation type="submission" date="2023-01" db="EMBL/GenBank/DDBJ databases">
        <title>The diversity of Class Acidimicrobiia in South China Sea sediment environments and the proposal of Iamia marina sp. nov., a novel species of the genus Iamia.</title>
        <authorList>
            <person name="He Y."/>
            <person name="Tian X."/>
        </authorList>
    </citation>
    <scope>NUCLEOTIDE SEQUENCE</scope>
    <source>
        <strain evidence="6">DSM 19957</strain>
    </source>
</reference>
<dbReference type="Proteomes" id="UP001216390">
    <property type="component" value="Chromosome"/>
</dbReference>
<dbReference type="PANTHER" id="PTHR47235">
    <property type="entry name" value="BLR6548 PROTEIN"/>
    <property type="match status" value="1"/>
</dbReference>
<dbReference type="RefSeq" id="WP_272735681.1">
    <property type="nucleotide sequence ID" value="NZ_CP116942.1"/>
</dbReference>
<dbReference type="KEGG" id="ima:PO878_16775"/>
<evidence type="ECO:0000313" key="7">
    <source>
        <dbReference type="Proteomes" id="UP001216390"/>
    </source>
</evidence>
<dbReference type="PROSITE" id="PS51257">
    <property type="entry name" value="PROKAR_LIPOPROTEIN"/>
    <property type="match status" value="1"/>
</dbReference>
<feature type="region of interest" description="Disordered" evidence="3">
    <location>
        <begin position="30"/>
        <end position="91"/>
    </location>
</feature>
<evidence type="ECO:0000313" key="6">
    <source>
        <dbReference type="EMBL" id="WCO66157.1"/>
    </source>
</evidence>
<protein>
    <submittedName>
        <fullName evidence="6">ABC transporter substrate-binding protein</fullName>
    </submittedName>
</protein>
<evidence type="ECO:0000256" key="4">
    <source>
        <dbReference type="SAM" id="SignalP"/>
    </source>
</evidence>
<dbReference type="SUPFAM" id="SSF53822">
    <property type="entry name" value="Periplasmic binding protein-like I"/>
    <property type="match status" value="1"/>
</dbReference>
<dbReference type="InterPro" id="IPR028081">
    <property type="entry name" value="Leu-bd"/>
</dbReference>
<evidence type="ECO:0000256" key="3">
    <source>
        <dbReference type="SAM" id="MobiDB-lite"/>
    </source>
</evidence>
<dbReference type="AlphaFoldDB" id="A0AAF0BT14"/>
<accession>A0AAF0BT14</accession>
<feature type="domain" description="Leucine-binding protein" evidence="5">
    <location>
        <begin position="94"/>
        <end position="439"/>
    </location>
</feature>
<organism evidence="6 7">
    <name type="scientific">Iamia majanohamensis</name>
    <dbReference type="NCBI Taxonomy" id="467976"/>
    <lineage>
        <taxon>Bacteria</taxon>
        <taxon>Bacillati</taxon>
        <taxon>Actinomycetota</taxon>
        <taxon>Acidimicrobiia</taxon>
        <taxon>Acidimicrobiales</taxon>
        <taxon>Iamiaceae</taxon>
        <taxon>Iamia</taxon>
    </lineage>
</organism>
<proteinExistence type="inferred from homology"/>
<dbReference type="PANTHER" id="PTHR47235:SF1">
    <property type="entry name" value="BLR6548 PROTEIN"/>
    <property type="match status" value="1"/>
</dbReference>
<dbReference type="Pfam" id="PF13458">
    <property type="entry name" value="Peripla_BP_6"/>
    <property type="match status" value="1"/>
</dbReference>
<sequence length="466" mass="49478">MTTTRRARRARLLAATLAVLLLATAACGSRAETDEAGDQGLDAPTDEGGGGEDAGSGEVPTPESEELGTIANPCSDDALEGETPADVPGVTDDTIRIGVISDRENPAVPLPTVGIEEAVKGFVEFCNAAGGINGRQIELQTYDSEISRTEEVTSAACRDDLFALVGSGSVQDQQGVTTREECGLPEVAAYSATSTRAESEDFFQPVVGTLSQYFNVGPCKYIAEQHPEAVKKAAIVYTDLPTASVRGAQIRDSCSAEAGIEYVVDAAQPFGDTDWTSLVSEMKQKDVKYFTMVSSSSETIGLLEEIQTQGLELEVIDLGQQYYDPAIAAASTTEGAHVLTNTVPFTEMEETPMLGLYDEWVREAGAGDDKITSLGAQAFSAGLLWATAADAAGADLTRETLVSELEGITEWDGGGIQMTANPGENQHNECFLYMQIEGGEFVREFPDEGFECNPDDVIESDESYGT</sequence>
<keyword evidence="2 4" id="KW-0732">Signal</keyword>
<dbReference type="Gene3D" id="3.40.50.2300">
    <property type="match status" value="2"/>
</dbReference>
<feature type="signal peptide" evidence="4">
    <location>
        <begin position="1"/>
        <end position="31"/>
    </location>
</feature>
<evidence type="ECO:0000256" key="2">
    <source>
        <dbReference type="ARBA" id="ARBA00022729"/>
    </source>
</evidence>
<feature type="chain" id="PRO_5041942104" evidence="4">
    <location>
        <begin position="32"/>
        <end position="466"/>
    </location>
</feature>
<dbReference type="EMBL" id="CP116942">
    <property type="protein sequence ID" value="WCO66157.1"/>
    <property type="molecule type" value="Genomic_DNA"/>
</dbReference>
<evidence type="ECO:0000256" key="1">
    <source>
        <dbReference type="ARBA" id="ARBA00010062"/>
    </source>
</evidence>
<gene>
    <name evidence="6" type="ORF">PO878_16775</name>
</gene>
<name>A0AAF0BT14_9ACTN</name>
<comment type="similarity">
    <text evidence="1">Belongs to the leucine-binding protein family.</text>
</comment>
<evidence type="ECO:0000259" key="5">
    <source>
        <dbReference type="Pfam" id="PF13458"/>
    </source>
</evidence>
<dbReference type="InterPro" id="IPR028082">
    <property type="entry name" value="Peripla_BP_I"/>
</dbReference>
<keyword evidence="7" id="KW-1185">Reference proteome</keyword>